<dbReference type="PANTHER" id="PTHR43267:SF1">
    <property type="entry name" value="TRNA THREONYLCARBAMOYLADENOSINE DEHYDRATASE"/>
    <property type="match status" value="1"/>
</dbReference>
<dbReference type="InterPro" id="IPR000594">
    <property type="entry name" value="ThiF_NAD_FAD-bd"/>
</dbReference>
<dbReference type="EMBL" id="SOEF01000015">
    <property type="protein sequence ID" value="TDX43626.1"/>
    <property type="molecule type" value="Genomic_DNA"/>
</dbReference>
<dbReference type="InterPro" id="IPR035985">
    <property type="entry name" value="Ubiquitin-activating_enz"/>
</dbReference>
<dbReference type="NCBIfam" id="NF004804">
    <property type="entry name" value="PRK06153.1-3"/>
    <property type="match status" value="1"/>
</dbReference>
<organism evidence="3 4">
    <name type="scientific">Halanaerobium congolense</name>
    <dbReference type="NCBI Taxonomy" id="54121"/>
    <lineage>
        <taxon>Bacteria</taxon>
        <taxon>Bacillati</taxon>
        <taxon>Bacillota</taxon>
        <taxon>Clostridia</taxon>
        <taxon>Halanaerobiales</taxon>
        <taxon>Halanaerobiaceae</taxon>
        <taxon>Halanaerobium</taxon>
    </lineage>
</organism>
<dbReference type="Proteomes" id="UP000295472">
    <property type="component" value="Unassembled WGS sequence"/>
</dbReference>
<dbReference type="PANTHER" id="PTHR43267">
    <property type="entry name" value="TRNA THREONYLCARBAMOYLADENOSINE DEHYDRATASE"/>
    <property type="match status" value="1"/>
</dbReference>
<feature type="domain" description="DUF6791" evidence="2">
    <location>
        <begin position="10"/>
        <end position="158"/>
    </location>
</feature>
<dbReference type="CDD" id="cd01483">
    <property type="entry name" value="E1_enzyme_family"/>
    <property type="match status" value="1"/>
</dbReference>
<evidence type="ECO:0000259" key="1">
    <source>
        <dbReference type="Pfam" id="PF00899"/>
    </source>
</evidence>
<reference evidence="3 4" key="1">
    <citation type="submission" date="2019-03" db="EMBL/GenBank/DDBJ databases">
        <title>Subsurface microbial communities from deep shales in Ohio and West Virginia, USA.</title>
        <authorList>
            <person name="Wrighton K."/>
        </authorList>
    </citation>
    <scope>NUCLEOTIDE SEQUENCE [LARGE SCALE GENOMIC DNA]</scope>
    <source>
        <strain evidence="3 4">DSMZ 11287</strain>
    </source>
</reference>
<dbReference type="NCBIfam" id="NF004805">
    <property type="entry name" value="PRK06153.1-4"/>
    <property type="match status" value="1"/>
</dbReference>
<evidence type="ECO:0000313" key="4">
    <source>
        <dbReference type="Proteomes" id="UP000295472"/>
    </source>
</evidence>
<dbReference type="GO" id="GO:0061503">
    <property type="term" value="F:tRNA threonylcarbamoyladenosine dehydratase"/>
    <property type="evidence" value="ECO:0007669"/>
    <property type="project" value="TreeGrafter"/>
</dbReference>
<dbReference type="AlphaFoldDB" id="A0A4R8GDQ7"/>
<accession>A0A4R8GDQ7</accession>
<dbReference type="GO" id="GO:0008641">
    <property type="term" value="F:ubiquitin-like modifier activating enzyme activity"/>
    <property type="evidence" value="ECO:0007669"/>
    <property type="project" value="InterPro"/>
</dbReference>
<comment type="caution">
    <text evidence="3">The sequence shown here is derived from an EMBL/GenBank/DDBJ whole genome shotgun (WGS) entry which is preliminary data.</text>
</comment>
<name>A0A4R8GDQ7_9FIRM</name>
<dbReference type="Pfam" id="PF20590">
    <property type="entry name" value="DUF6791"/>
    <property type="match status" value="1"/>
</dbReference>
<proteinExistence type="predicted"/>
<dbReference type="InterPro" id="IPR046741">
    <property type="entry name" value="DUF6791"/>
</dbReference>
<dbReference type="GO" id="GO:0061504">
    <property type="term" value="P:cyclic threonylcarbamoyladenosine biosynthetic process"/>
    <property type="evidence" value="ECO:0007669"/>
    <property type="project" value="TreeGrafter"/>
</dbReference>
<evidence type="ECO:0000259" key="2">
    <source>
        <dbReference type="Pfam" id="PF20590"/>
    </source>
</evidence>
<feature type="domain" description="THIF-type NAD/FAD binding fold" evidence="1">
    <location>
        <begin position="169"/>
        <end position="296"/>
    </location>
</feature>
<dbReference type="RefSeq" id="WP_134059140.1">
    <property type="nucleotide sequence ID" value="NZ_SOEF01000015.1"/>
</dbReference>
<dbReference type="SUPFAM" id="SSF69572">
    <property type="entry name" value="Activating enzymes of the ubiquitin-like proteins"/>
    <property type="match status" value="1"/>
</dbReference>
<dbReference type="GeneID" id="57012729"/>
<dbReference type="InterPro" id="IPR045886">
    <property type="entry name" value="ThiF/MoeB/HesA"/>
</dbReference>
<evidence type="ECO:0000313" key="3">
    <source>
        <dbReference type="EMBL" id="TDX43626.1"/>
    </source>
</evidence>
<gene>
    <name evidence="3" type="ORF">C7954_1155</name>
</gene>
<protein>
    <submittedName>
        <fullName evidence="3">ThiF family protein</fullName>
    </submittedName>
</protein>
<sequence length="389" mass="43827">MSQELISRSSDLKKLRYEGYQIQVKKGFALLGQVPYVNSNKEVKYGTLVTSLKLAGNKTTKPTNHVIHFIGDHPCNKDGSEISGIKHRSGNNKLTEGIIVNHSFSNKPPNGYNNYYDKFTRYIEIISAPAKSLNSDVTAKTYEIIDTEEDSVFNYYDTNSSRAEINQIAKKLEQQRVGIIGLGGTGSYVLDLVSKTPVKEIRVFDGDVFYQHNAFRSPGAPTNDLLEKKENKSKYFQSIYSNMHSNIVCYNEDVQAATLHKLENLDFVFICIDKGNIKKEIIEYLVEEDISFVDHGIGIEKVDESLIGIIRTTLGTSDKNDHIDDRISFADGNDDEYSTNIQIAELNALNATLGVIKWKKHIGFYQDLTKEYSTIYSINTGVINNDDEL</sequence>
<dbReference type="Pfam" id="PF00899">
    <property type="entry name" value="ThiF"/>
    <property type="match status" value="1"/>
</dbReference>
<dbReference type="Gene3D" id="3.40.50.720">
    <property type="entry name" value="NAD(P)-binding Rossmann-like Domain"/>
    <property type="match status" value="1"/>
</dbReference>